<dbReference type="AlphaFoldDB" id="X1LK68"/>
<name>X1LK68_9ZZZZ</name>
<dbReference type="GO" id="GO:0005975">
    <property type="term" value="P:carbohydrate metabolic process"/>
    <property type="evidence" value="ECO:0007669"/>
    <property type="project" value="InterPro"/>
</dbReference>
<organism evidence="2">
    <name type="scientific">marine sediment metagenome</name>
    <dbReference type="NCBI Taxonomy" id="412755"/>
    <lineage>
        <taxon>unclassified sequences</taxon>
        <taxon>metagenomes</taxon>
        <taxon>ecological metagenomes</taxon>
    </lineage>
</organism>
<reference evidence="2" key="1">
    <citation type="journal article" date="2014" name="Front. Microbiol.">
        <title>High frequency of phylogenetically diverse reductive dehalogenase-homologous genes in deep subseafloor sedimentary metagenomes.</title>
        <authorList>
            <person name="Kawai M."/>
            <person name="Futagami T."/>
            <person name="Toyoda A."/>
            <person name="Takaki Y."/>
            <person name="Nishi S."/>
            <person name="Hori S."/>
            <person name="Arai W."/>
            <person name="Tsubouchi T."/>
            <person name="Morono Y."/>
            <person name="Uchiyama I."/>
            <person name="Ito T."/>
            <person name="Fujiyama A."/>
            <person name="Inagaki F."/>
            <person name="Takami H."/>
        </authorList>
    </citation>
    <scope>NUCLEOTIDE SEQUENCE</scope>
    <source>
        <strain evidence="2">Expedition CK06-06</strain>
    </source>
</reference>
<keyword evidence="1" id="KW-0378">Hydrolase</keyword>
<accession>X1LK68</accession>
<dbReference type="GO" id="GO:0008448">
    <property type="term" value="F:N-acetylglucosamine-6-phosphate deacetylase activity"/>
    <property type="evidence" value="ECO:0007669"/>
    <property type="project" value="TreeGrafter"/>
</dbReference>
<sequence length="252" mass="27755">MFVATLNQVDLDGGYTGWTQRDFVEVVRDEARKIDFKGPMIIALDHGGPWLKDRQAMEKWSLDDAMDGVKKSLVASLEAGYDLLHIDPTVDRTLPKGETMAIETVVERTLDLIECVEAIRRERNLPKISYEVGTEEVHGGLADLNAFRKLLKVGKALTPTQELEKVAIIIEYDKIKEVVPWGDIPRNGDVLNYPDAIAAPGFVDIHTHGYGGHDVTSGKGGDLTEIAKSLPKHGVTSFLPTTVTAPQDVLLK</sequence>
<feature type="non-terminal residue" evidence="2">
    <location>
        <position position="252"/>
    </location>
</feature>
<dbReference type="SUPFAM" id="SSF51569">
    <property type="entry name" value="Aldolase"/>
    <property type="match status" value="1"/>
</dbReference>
<dbReference type="InterPro" id="IPR012062">
    <property type="entry name" value="GatZ/KbaZ-like"/>
</dbReference>
<dbReference type="Gene3D" id="3.20.20.140">
    <property type="entry name" value="Metal-dependent hydrolases"/>
    <property type="match status" value="1"/>
</dbReference>
<protein>
    <recommendedName>
        <fullName evidence="3">Amidohydrolase-related domain-containing protein</fullName>
    </recommendedName>
</protein>
<dbReference type="EMBL" id="BARV01018427">
    <property type="protein sequence ID" value="GAI19777.1"/>
    <property type="molecule type" value="Genomic_DNA"/>
</dbReference>
<gene>
    <name evidence="2" type="ORF">S06H3_31164</name>
</gene>
<dbReference type="PANTHER" id="PTHR11113">
    <property type="entry name" value="N-ACETYLGLUCOSAMINE-6-PHOSPHATE DEACETYLASE"/>
    <property type="match status" value="1"/>
</dbReference>
<dbReference type="Gene3D" id="3.20.20.70">
    <property type="entry name" value="Aldolase class I"/>
    <property type="match status" value="1"/>
</dbReference>
<evidence type="ECO:0000256" key="1">
    <source>
        <dbReference type="ARBA" id="ARBA00022801"/>
    </source>
</evidence>
<dbReference type="SUPFAM" id="SSF51556">
    <property type="entry name" value="Metallo-dependent hydrolases"/>
    <property type="match status" value="1"/>
</dbReference>
<proteinExistence type="predicted"/>
<dbReference type="InterPro" id="IPR032466">
    <property type="entry name" value="Metal_Hydrolase"/>
</dbReference>
<dbReference type="PANTHER" id="PTHR11113:SF14">
    <property type="entry name" value="N-ACETYLGLUCOSAMINE-6-PHOSPHATE DEACETYLASE"/>
    <property type="match status" value="1"/>
</dbReference>
<evidence type="ECO:0000313" key="2">
    <source>
        <dbReference type="EMBL" id="GAI19777.1"/>
    </source>
</evidence>
<dbReference type="Pfam" id="PF08013">
    <property type="entry name" value="GatZ_KbaZ-like"/>
    <property type="match status" value="1"/>
</dbReference>
<dbReference type="GO" id="GO:0006046">
    <property type="term" value="P:N-acetylglucosamine catabolic process"/>
    <property type="evidence" value="ECO:0007669"/>
    <property type="project" value="TreeGrafter"/>
</dbReference>
<evidence type="ECO:0008006" key="3">
    <source>
        <dbReference type="Google" id="ProtNLM"/>
    </source>
</evidence>
<comment type="caution">
    <text evidence="2">The sequence shown here is derived from an EMBL/GenBank/DDBJ whole genome shotgun (WGS) entry which is preliminary data.</text>
</comment>
<dbReference type="InterPro" id="IPR013785">
    <property type="entry name" value="Aldolase_TIM"/>
</dbReference>